<name>X6P3S8_RETFI</name>
<dbReference type="Pfam" id="PF00078">
    <property type="entry name" value="RVT_1"/>
    <property type="match status" value="1"/>
</dbReference>
<evidence type="ECO:0000313" key="4">
    <source>
        <dbReference type="Proteomes" id="UP000023152"/>
    </source>
</evidence>
<gene>
    <name evidence="3" type="ORF">RFI_04372</name>
</gene>
<reference evidence="3 4" key="1">
    <citation type="journal article" date="2013" name="Curr. Biol.">
        <title>The Genome of the Foraminiferan Reticulomyxa filosa.</title>
        <authorList>
            <person name="Glockner G."/>
            <person name="Hulsmann N."/>
            <person name="Schleicher M."/>
            <person name="Noegel A.A."/>
            <person name="Eichinger L."/>
            <person name="Gallinger C."/>
            <person name="Pawlowski J."/>
            <person name="Sierra R."/>
            <person name="Euteneuer U."/>
            <person name="Pillet L."/>
            <person name="Moustafa A."/>
            <person name="Platzer M."/>
            <person name="Groth M."/>
            <person name="Szafranski K."/>
            <person name="Schliwa M."/>
        </authorList>
    </citation>
    <scope>NUCLEOTIDE SEQUENCE [LARGE SCALE GENOMIC DNA]</scope>
</reference>
<dbReference type="PANTHER" id="PTHR48462">
    <property type="entry name" value="PROTEIN, PUTATIVE-RELATED"/>
    <property type="match status" value="1"/>
</dbReference>
<dbReference type="InterPro" id="IPR000477">
    <property type="entry name" value="RT_dom"/>
</dbReference>
<keyword evidence="4" id="KW-1185">Reference proteome</keyword>
<proteinExistence type="predicted"/>
<evidence type="ECO:0000313" key="3">
    <source>
        <dbReference type="EMBL" id="ETO32744.1"/>
    </source>
</evidence>
<organism evidence="3 4">
    <name type="scientific">Reticulomyxa filosa</name>
    <dbReference type="NCBI Taxonomy" id="46433"/>
    <lineage>
        <taxon>Eukaryota</taxon>
        <taxon>Sar</taxon>
        <taxon>Rhizaria</taxon>
        <taxon>Retaria</taxon>
        <taxon>Foraminifera</taxon>
        <taxon>Monothalamids</taxon>
        <taxon>Reticulomyxidae</taxon>
        <taxon>Reticulomyxa</taxon>
    </lineage>
</organism>
<dbReference type="EMBL" id="ASPP01003966">
    <property type="protein sequence ID" value="ETO32744.1"/>
    <property type="molecule type" value="Genomic_DNA"/>
</dbReference>
<feature type="region of interest" description="Disordered" evidence="1">
    <location>
        <begin position="156"/>
        <end position="186"/>
    </location>
</feature>
<protein>
    <recommendedName>
        <fullName evidence="2">Reverse transcriptase domain-containing protein</fullName>
    </recommendedName>
</protein>
<dbReference type="PANTHER" id="PTHR48462:SF1">
    <property type="entry name" value="PROTEIN, PUTATIVE-RELATED"/>
    <property type="match status" value="1"/>
</dbReference>
<dbReference type="PROSITE" id="PS50878">
    <property type="entry name" value="RT_POL"/>
    <property type="match status" value="1"/>
</dbReference>
<dbReference type="Proteomes" id="UP000023152">
    <property type="component" value="Unassembled WGS sequence"/>
</dbReference>
<comment type="caution">
    <text evidence="3">The sequence shown here is derived from an EMBL/GenBank/DDBJ whole genome shotgun (WGS) entry which is preliminary data.</text>
</comment>
<dbReference type="AlphaFoldDB" id="X6P3S8"/>
<dbReference type="OrthoDB" id="7433202at2759"/>
<evidence type="ECO:0000259" key="2">
    <source>
        <dbReference type="PROSITE" id="PS50878"/>
    </source>
</evidence>
<accession>X6P3S8</accession>
<evidence type="ECO:0000256" key="1">
    <source>
        <dbReference type="SAM" id="MobiDB-lite"/>
    </source>
</evidence>
<sequence length="541" mass="61063">MVYVVTYAHWNRRIHQVSTRNQLNGISKLWDNQFQGRPIRCGRQRNAHSSVKCQQREQNPREHRIISTVIAELHEVQPQDDHHQPHRKGIREIGELRPKFGRAIQVEQRNWGNRLLMMQLPCRMHTEQTIGQDIVGAVAYEIQRQTHKLIRYSTSQKKRFIHQQPQSTNRNGHNRTPMDQAGIAKPDGSPRHIAIGSLLRRSAGAILLKRHADKIQSFVGPNQFGINVKAGIELFVHGLKAILQHIRPIEDAVAIKVDFKNAFNACKRSKLLDLIRRHIPELYGYVKGCYASQVTLFLPNGSIIQSCSVVHQGDPLGGSMFAIVLADALKSALTCIDNIYHAAYHDDLTMASLSSATIILALTSLEALKDNHEIQINYAKTEWISNLSRAHPSQFIGITHNTTFDTSLVSIPIGRTTHINEEMDGRQKEWASQFDKIIALRHSQTMLLLLRGSMQMAKTMEAITAHPITSQQWLQCQLPIRHGGLGLKTALPYTGAAFIASVLAASKLLLSIHKSVKNVNWIPTIEMDNAIHDYNTQARSR</sequence>
<feature type="domain" description="Reverse transcriptase" evidence="2">
    <location>
        <begin position="164"/>
        <end position="400"/>
    </location>
</feature>